<dbReference type="Gene3D" id="2.60.120.1390">
    <property type="match status" value="1"/>
</dbReference>
<keyword evidence="2" id="KW-1185">Reference proteome</keyword>
<proteinExistence type="predicted"/>
<comment type="caution">
    <text evidence="1">The sequence shown here is derived from an EMBL/GenBank/DDBJ whole genome shotgun (WGS) entry which is preliminary data.</text>
</comment>
<evidence type="ECO:0008006" key="3">
    <source>
        <dbReference type="Google" id="ProtNLM"/>
    </source>
</evidence>
<evidence type="ECO:0000313" key="2">
    <source>
        <dbReference type="Proteomes" id="UP001501207"/>
    </source>
</evidence>
<organism evidence="1 2">
    <name type="scientific">Compostibacter hankyongensis</name>
    <dbReference type="NCBI Taxonomy" id="1007089"/>
    <lineage>
        <taxon>Bacteria</taxon>
        <taxon>Pseudomonadati</taxon>
        <taxon>Bacteroidota</taxon>
        <taxon>Chitinophagia</taxon>
        <taxon>Chitinophagales</taxon>
        <taxon>Chitinophagaceae</taxon>
        <taxon>Compostibacter</taxon>
    </lineage>
</organism>
<evidence type="ECO:0000313" key="1">
    <source>
        <dbReference type="EMBL" id="GAA4300591.1"/>
    </source>
</evidence>
<dbReference type="Proteomes" id="UP001501207">
    <property type="component" value="Unassembled WGS sequence"/>
</dbReference>
<name>A0ABP8FCS8_9BACT</name>
<dbReference type="EMBL" id="BAABFN010000001">
    <property type="protein sequence ID" value="GAA4300591.1"/>
    <property type="molecule type" value="Genomic_DNA"/>
</dbReference>
<dbReference type="Pfam" id="PF11175">
    <property type="entry name" value="DUF2961"/>
    <property type="match status" value="1"/>
</dbReference>
<reference evidence="2" key="1">
    <citation type="journal article" date="2019" name="Int. J. Syst. Evol. Microbiol.">
        <title>The Global Catalogue of Microorganisms (GCM) 10K type strain sequencing project: providing services to taxonomists for standard genome sequencing and annotation.</title>
        <authorList>
            <consortium name="The Broad Institute Genomics Platform"/>
            <consortium name="The Broad Institute Genome Sequencing Center for Infectious Disease"/>
            <person name="Wu L."/>
            <person name="Ma J."/>
        </authorList>
    </citation>
    <scope>NUCLEOTIDE SEQUENCE [LARGE SCALE GENOMIC DNA]</scope>
    <source>
        <strain evidence="2">JCM 17664</strain>
    </source>
</reference>
<gene>
    <name evidence="1" type="ORF">GCM10023143_01700</name>
</gene>
<dbReference type="InterPro" id="IPR021345">
    <property type="entry name" value="DUF2961"/>
</dbReference>
<sequence>MPFWRNAHIMLANKSSKDFNDITATVITSTTEYPEAQTGYFTTFYHKGMTEYGRDWAFCNYKGAGWFLGVVQSCRLEHYCEGNEHFYIDGNETPQINGTGTEDYYLGCFWPNIRYNTPFAGCVNDVRLLSGGDPNAYLKVFNKDYLVPATYYRFHLEMPIPFYSSMDAFIQHGAESNIQSEYASLAYLYIKNTPVLHEVDFMDVGSPASLSAHAYQSSGTLKKEKLTANYEGNYLYTNITASGFYHRAGETTFTVSIPKENAGIRLRRRTDQGSGPQSAAVYVNGKFAGNWVDPQTNKTLRWFDSEFDIPESLTRNQNSLQIKLVIKNKNAFNDFNYRVLAYNYAD</sequence>
<accession>A0ABP8FCS8</accession>
<protein>
    <recommendedName>
        <fullName evidence="3">DUF2961 domain-containing protein</fullName>
    </recommendedName>
</protein>